<dbReference type="EMBL" id="JARJCM010000039">
    <property type="protein sequence ID" value="KAJ7037094.1"/>
    <property type="molecule type" value="Genomic_DNA"/>
</dbReference>
<keyword evidence="2" id="KW-1185">Reference proteome</keyword>
<accession>A0AAD6T0I0</accession>
<dbReference type="Proteomes" id="UP001218188">
    <property type="component" value="Unassembled WGS sequence"/>
</dbReference>
<comment type="caution">
    <text evidence="1">The sequence shown here is derived from an EMBL/GenBank/DDBJ whole genome shotgun (WGS) entry which is preliminary data.</text>
</comment>
<proteinExistence type="predicted"/>
<name>A0AAD6T0I0_9AGAR</name>
<protein>
    <submittedName>
        <fullName evidence="1">Uncharacterized protein</fullName>
    </submittedName>
</protein>
<organism evidence="1 2">
    <name type="scientific">Mycena alexandri</name>
    <dbReference type="NCBI Taxonomy" id="1745969"/>
    <lineage>
        <taxon>Eukaryota</taxon>
        <taxon>Fungi</taxon>
        <taxon>Dikarya</taxon>
        <taxon>Basidiomycota</taxon>
        <taxon>Agaricomycotina</taxon>
        <taxon>Agaricomycetes</taxon>
        <taxon>Agaricomycetidae</taxon>
        <taxon>Agaricales</taxon>
        <taxon>Marasmiineae</taxon>
        <taxon>Mycenaceae</taxon>
        <taxon>Mycena</taxon>
    </lineage>
</organism>
<reference evidence="1" key="1">
    <citation type="submission" date="2023-03" db="EMBL/GenBank/DDBJ databases">
        <title>Massive genome expansion in bonnet fungi (Mycena s.s.) driven by repeated elements and novel gene families across ecological guilds.</title>
        <authorList>
            <consortium name="Lawrence Berkeley National Laboratory"/>
            <person name="Harder C.B."/>
            <person name="Miyauchi S."/>
            <person name="Viragh M."/>
            <person name="Kuo A."/>
            <person name="Thoen E."/>
            <person name="Andreopoulos B."/>
            <person name="Lu D."/>
            <person name="Skrede I."/>
            <person name="Drula E."/>
            <person name="Henrissat B."/>
            <person name="Morin E."/>
            <person name="Kohler A."/>
            <person name="Barry K."/>
            <person name="LaButti K."/>
            <person name="Morin E."/>
            <person name="Salamov A."/>
            <person name="Lipzen A."/>
            <person name="Mereny Z."/>
            <person name="Hegedus B."/>
            <person name="Baldrian P."/>
            <person name="Stursova M."/>
            <person name="Weitz H."/>
            <person name="Taylor A."/>
            <person name="Grigoriev I.V."/>
            <person name="Nagy L.G."/>
            <person name="Martin F."/>
            <person name="Kauserud H."/>
        </authorList>
    </citation>
    <scope>NUCLEOTIDE SEQUENCE</scope>
    <source>
        <strain evidence="1">CBHHK200</strain>
    </source>
</reference>
<evidence type="ECO:0000313" key="2">
    <source>
        <dbReference type="Proteomes" id="UP001218188"/>
    </source>
</evidence>
<dbReference type="AlphaFoldDB" id="A0AAD6T0I0"/>
<gene>
    <name evidence="1" type="ORF">C8F04DRAFT_1257324</name>
</gene>
<evidence type="ECO:0000313" key="1">
    <source>
        <dbReference type="EMBL" id="KAJ7037094.1"/>
    </source>
</evidence>
<sequence>MDDERVRQAFRVIHQQEQEYLRWRIHLETMSLNGEKASLNRQIRYHREISTLRKRVGARIEARFVRVLEHYGYPTGNGPYYDPTHEY</sequence>